<gene>
    <name evidence="1" type="ORF">SAMCFNEI73_pC1508</name>
</gene>
<dbReference type="EMBL" id="CP013110">
    <property type="protein sequence ID" value="APG95212.1"/>
    <property type="molecule type" value="Genomic_DNA"/>
</dbReference>
<reference evidence="1 2" key="1">
    <citation type="submission" date="2015-10" db="EMBL/GenBank/DDBJ databases">
        <title>Genomic differences between typical nodule nitrogen-fixing rhizobial strains and those coming from bean seeds.</title>
        <authorList>
            <person name="Peralta H."/>
            <person name="Aguilar-Vera A."/>
            <person name="Diaz R."/>
            <person name="Mora Y."/>
            <person name="Martinez-Batallar G."/>
            <person name="Salazar E."/>
            <person name="Vargas-Lagunas C."/>
            <person name="Encarnacion S."/>
            <person name="Girard L."/>
            <person name="Mora J."/>
        </authorList>
    </citation>
    <scope>NUCLEOTIDE SEQUENCE [LARGE SCALE GENOMIC DNA]</scope>
    <source>
        <strain evidence="1 2">CFNEI 73</strain>
        <plasmid evidence="1 2">C</plasmid>
    </source>
</reference>
<evidence type="ECO:0000313" key="2">
    <source>
        <dbReference type="Proteomes" id="UP000182306"/>
    </source>
</evidence>
<geneLocation type="plasmid" evidence="1 2">
    <name>C</name>
</geneLocation>
<keyword evidence="1" id="KW-0614">Plasmid</keyword>
<keyword evidence="2" id="KW-1185">Reference proteome</keyword>
<accession>A0A1L3LYP0</accession>
<evidence type="ECO:0000313" key="1">
    <source>
        <dbReference type="EMBL" id="APG95212.1"/>
    </source>
</evidence>
<dbReference type="Proteomes" id="UP000182306">
    <property type="component" value="Plasmid C"/>
</dbReference>
<proteinExistence type="predicted"/>
<protein>
    <submittedName>
        <fullName evidence="1">Uncharacterized protein</fullName>
    </submittedName>
</protein>
<name>A0A1L3LYP0_9HYPH</name>
<organism evidence="1 2">
    <name type="scientific">Sinorhizobium americanum</name>
    <dbReference type="NCBI Taxonomy" id="194963"/>
    <lineage>
        <taxon>Bacteria</taxon>
        <taxon>Pseudomonadati</taxon>
        <taxon>Pseudomonadota</taxon>
        <taxon>Alphaproteobacteria</taxon>
        <taxon>Hyphomicrobiales</taxon>
        <taxon>Rhizobiaceae</taxon>
        <taxon>Sinorhizobium/Ensifer group</taxon>
        <taxon>Sinorhizobium</taxon>
    </lineage>
</organism>
<dbReference type="KEGG" id="same:SAMCFNEI73_pC1508"/>
<sequence>MAIGEKGSDMILEDVRQAARTKAFALSRRGQFGPVLDRLVVPHRPNWNE</sequence>
<dbReference type="AlphaFoldDB" id="A0A1L3LYP0"/>